<comment type="caution">
    <text evidence="3">The sequence shown here is derived from an EMBL/GenBank/DDBJ whole genome shotgun (WGS) entry which is preliminary data.</text>
</comment>
<evidence type="ECO:0000259" key="1">
    <source>
        <dbReference type="Pfam" id="PF00646"/>
    </source>
</evidence>
<gene>
    <name evidence="3" type="ORF">ACH5RR_039401</name>
</gene>
<dbReference type="PANTHER" id="PTHR35546:SF16">
    <property type="entry name" value="F-BOX ASSOCIATED UBIQUITINATION EFFECTOR FAMILY PROTEIN-RELATED"/>
    <property type="match status" value="1"/>
</dbReference>
<sequence length="367" mass="42319">MDSSNLYSDLIFEILARSSLDTLDTCKLVCKDWNQLVYESNFLPTYCKNTTNVYGYFVQNLVSNRHVYEFVSLNYLPSGNNLTTIKIPTATSDDDLNIQASSKQGILCCVRRKGRECRYYVCKPSTRQWQALPNPKLRFRTLKVALVPQIGPDSGLRMLTINVTEVGGVFSKESRTDCYNYQCEIFHSKSWSWRKIEDILLPFGAIFDNNQSVYANGLIYWLTTNCYVVAFNHEEETYYTFPLPELVCNNPNDSCKQLVEYKGKLGLICKPPKGHVQLWVLEDRQQHPIWNLIKEVNIDSLANEVSYPSPAGFYNAEIALLKAFRKMIFYKLQDSSYNEIELSDGLYFADDVFPFRSDLEPINLRGE</sequence>
<dbReference type="AlphaFoldDB" id="A0ABD2XYM2"/>
<evidence type="ECO:0008006" key="5">
    <source>
        <dbReference type="Google" id="ProtNLM"/>
    </source>
</evidence>
<feature type="domain" description="F-box" evidence="1">
    <location>
        <begin position="4"/>
        <end position="42"/>
    </location>
</feature>
<dbReference type="Pfam" id="PF08268">
    <property type="entry name" value="FBA_3"/>
    <property type="match status" value="1"/>
</dbReference>
<dbReference type="EMBL" id="JBJUIK010000016">
    <property type="protein sequence ID" value="KAL3500308.1"/>
    <property type="molecule type" value="Genomic_DNA"/>
</dbReference>
<evidence type="ECO:0000313" key="3">
    <source>
        <dbReference type="EMBL" id="KAL3500308.1"/>
    </source>
</evidence>
<dbReference type="PANTHER" id="PTHR35546">
    <property type="entry name" value="F-BOX PROTEIN INTERACTION DOMAIN PROTEIN-RELATED"/>
    <property type="match status" value="1"/>
</dbReference>
<feature type="domain" description="F-box associated beta-propeller type 3" evidence="2">
    <location>
        <begin position="88"/>
        <end position="287"/>
    </location>
</feature>
<keyword evidence="4" id="KW-1185">Reference proteome</keyword>
<dbReference type="InterPro" id="IPR017451">
    <property type="entry name" value="F-box-assoc_interact_dom"/>
</dbReference>
<evidence type="ECO:0000313" key="4">
    <source>
        <dbReference type="Proteomes" id="UP001630127"/>
    </source>
</evidence>
<dbReference type="InterPro" id="IPR036047">
    <property type="entry name" value="F-box-like_dom_sf"/>
</dbReference>
<evidence type="ECO:0000259" key="2">
    <source>
        <dbReference type="Pfam" id="PF08268"/>
    </source>
</evidence>
<dbReference type="Pfam" id="PF00646">
    <property type="entry name" value="F-box"/>
    <property type="match status" value="1"/>
</dbReference>
<proteinExistence type="predicted"/>
<dbReference type="SUPFAM" id="SSF81383">
    <property type="entry name" value="F-box domain"/>
    <property type="match status" value="1"/>
</dbReference>
<dbReference type="InterPro" id="IPR055290">
    <property type="entry name" value="At3g26010-like"/>
</dbReference>
<organism evidence="3 4">
    <name type="scientific">Cinchona calisaya</name>
    <dbReference type="NCBI Taxonomy" id="153742"/>
    <lineage>
        <taxon>Eukaryota</taxon>
        <taxon>Viridiplantae</taxon>
        <taxon>Streptophyta</taxon>
        <taxon>Embryophyta</taxon>
        <taxon>Tracheophyta</taxon>
        <taxon>Spermatophyta</taxon>
        <taxon>Magnoliopsida</taxon>
        <taxon>eudicotyledons</taxon>
        <taxon>Gunneridae</taxon>
        <taxon>Pentapetalae</taxon>
        <taxon>asterids</taxon>
        <taxon>lamiids</taxon>
        <taxon>Gentianales</taxon>
        <taxon>Rubiaceae</taxon>
        <taxon>Cinchonoideae</taxon>
        <taxon>Cinchoneae</taxon>
        <taxon>Cinchona</taxon>
    </lineage>
</organism>
<dbReference type="Proteomes" id="UP001630127">
    <property type="component" value="Unassembled WGS sequence"/>
</dbReference>
<dbReference type="InterPro" id="IPR001810">
    <property type="entry name" value="F-box_dom"/>
</dbReference>
<protein>
    <recommendedName>
        <fullName evidence="5">F-box protein</fullName>
    </recommendedName>
</protein>
<dbReference type="InterPro" id="IPR013187">
    <property type="entry name" value="F-box-assoc_dom_typ3"/>
</dbReference>
<accession>A0ABD2XYM2</accession>
<reference evidence="3 4" key="1">
    <citation type="submission" date="2024-11" db="EMBL/GenBank/DDBJ databases">
        <title>A near-complete genome assembly of Cinchona calisaya.</title>
        <authorList>
            <person name="Lian D.C."/>
            <person name="Zhao X.W."/>
            <person name="Wei L."/>
        </authorList>
    </citation>
    <scope>NUCLEOTIDE SEQUENCE [LARGE SCALE GENOMIC DNA]</scope>
    <source>
        <tissue evidence="3">Nenye</tissue>
    </source>
</reference>
<name>A0ABD2XYM2_9GENT</name>
<dbReference type="NCBIfam" id="TIGR01640">
    <property type="entry name" value="F_box_assoc_1"/>
    <property type="match status" value="1"/>
</dbReference>